<dbReference type="GO" id="GO:0000976">
    <property type="term" value="F:transcription cis-regulatory region binding"/>
    <property type="evidence" value="ECO:0007669"/>
    <property type="project" value="TreeGrafter"/>
</dbReference>
<evidence type="ECO:0000313" key="6">
    <source>
        <dbReference type="Proteomes" id="UP000590412"/>
    </source>
</evidence>
<dbReference type="GO" id="GO:0045944">
    <property type="term" value="P:positive regulation of transcription by RNA polymerase II"/>
    <property type="evidence" value="ECO:0007669"/>
    <property type="project" value="TreeGrafter"/>
</dbReference>
<dbReference type="CDD" id="cd00067">
    <property type="entry name" value="GAL4"/>
    <property type="match status" value="1"/>
</dbReference>
<dbReference type="Gene3D" id="4.10.240.10">
    <property type="entry name" value="Zn(2)-C6 fungal-type DNA-binding domain"/>
    <property type="match status" value="1"/>
</dbReference>
<feature type="compositionally biased region" description="Basic and acidic residues" evidence="3">
    <location>
        <begin position="32"/>
        <end position="45"/>
    </location>
</feature>
<dbReference type="GO" id="GO:0000981">
    <property type="term" value="F:DNA-binding transcription factor activity, RNA polymerase II-specific"/>
    <property type="evidence" value="ECO:0007669"/>
    <property type="project" value="InterPro"/>
</dbReference>
<dbReference type="Pfam" id="PF11951">
    <property type="entry name" value="Fungal_trans_2"/>
    <property type="match status" value="1"/>
</dbReference>
<dbReference type="PROSITE" id="PS50048">
    <property type="entry name" value="ZN2_CY6_FUNGAL_2"/>
    <property type="match status" value="1"/>
</dbReference>
<dbReference type="PROSITE" id="PS00463">
    <property type="entry name" value="ZN2_CY6_FUNGAL_1"/>
    <property type="match status" value="1"/>
</dbReference>
<dbReference type="PANTHER" id="PTHR37534">
    <property type="entry name" value="TRANSCRIPTIONAL ACTIVATOR PROTEIN UGA3"/>
    <property type="match status" value="1"/>
</dbReference>
<feature type="compositionally biased region" description="Polar residues" evidence="3">
    <location>
        <begin position="236"/>
        <end position="265"/>
    </location>
</feature>
<dbReference type="InterPro" id="IPR021858">
    <property type="entry name" value="Fun_TF"/>
</dbReference>
<evidence type="ECO:0000259" key="4">
    <source>
        <dbReference type="PROSITE" id="PS50048"/>
    </source>
</evidence>
<dbReference type="OrthoDB" id="5419315at2759"/>
<dbReference type="InterPro" id="IPR001138">
    <property type="entry name" value="Zn2Cys6_DnaBD"/>
</dbReference>
<dbReference type="SMART" id="SM00066">
    <property type="entry name" value="GAL4"/>
    <property type="match status" value="1"/>
</dbReference>
<name>A0A8X7NPI3_CANPA</name>
<dbReference type="Proteomes" id="UP000590412">
    <property type="component" value="Unassembled WGS sequence"/>
</dbReference>
<organism evidence="5 6">
    <name type="scientific">Candida parapsilosis</name>
    <name type="common">Yeast</name>
    <dbReference type="NCBI Taxonomy" id="5480"/>
    <lineage>
        <taxon>Eukaryota</taxon>
        <taxon>Fungi</taxon>
        <taxon>Dikarya</taxon>
        <taxon>Ascomycota</taxon>
        <taxon>Saccharomycotina</taxon>
        <taxon>Pichiomycetes</taxon>
        <taxon>Debaryomycetaceae</taxon>
        <taxon>Candida/Lodderomyces clade</taxon>
        <taxon>Candida</taxon>
    </lineage>
</organism>
<dbReference type="GO" id="GO:0008270">
    <property type="term" value="F:zinc ion binding"/>
    <property type="evidence" value="ECO:0007669"/>
    <property type="project" value="InterPro"/>
</dbReference>
<feature type="compositionally biased region" description="Polar residues" evidence="3">
    <location>
        <begin position="1"/>
        <end position="30"/>
    </location>
</feature>
<dbReference type="EMBL" id="JABWAB010000001">
    <property type="protein sequence ID" value="KAF6058496.1"/>
    <property type="molecule type" value="Genomic_DNA"/>
</dbReference>
<gene>
    <name evidence="5" type="ORF">FOB60_000078</name>
</gene>
<dbReference type="Pfam" id="PF00172">
    <property type="entry name" value="Zn_clus"/>
    <property type="match status" value="1"/>
</dbReference>
<feature type="region of interest" description="Disordered" evidence="3">
    <location>
        <begin position="172"/>
        <end position="265"/>
    </location>
</feature>
<comment type="subcellular location">
    <subcellularLocation>
        <location evidence="1">Nucleus</location>
    </subcellularLocation>
</comment>
<feature type="domain" description="Zn(2)-C6 fungal-type" evidence="4">
    <location>
        <begin position="121"/>
        <end position="151"/>
    </location>
</feature>
<keyword evidence="2" id="KW-0539">Nucleus</keyword>
<proteinExistence type="predicted"/>
<sequence length="880" mass="99399">MLVTFNSRTTSSKLNQNNERGDDTMTSEAESANEKMTPKSAKSSDDASVTTEKQDKNTKLQALQHQNSFQVSLPRKNNTSNRNGGGGSSDSSGTNHSSNSLLINSPRDFHKFKENGRSRSGCLTCKIRKKKCDEVRPVCSDCKRLHKKCHYVDQSTMTTEEIRNLKRKVELEESNHKLRRRKKTKSKAPDEDKEVVENENNLKPQLPSSKQTQFESVNVLSSTESNLLRGEPGASRTEQNSSTNANDHSIHSPTNHDILSFSPSDRNISANLSNLRSTTGNDTVPITDSQANLETEFNLHPITPNSILPHQTDPFEDVLGSFKYPHPADNSTIESPSAFLNLLREMNNNTTTSTDNKIEELDDSKFDEFKHLAATSPDVAPDIYAMIESFDHARNHDHMDKSLVTSSPSFPDLVSTLSAHFNPSPNPQPSLLSVPELADPSISYLYNYYVEVISKKVSVAPTSQNESNSYQNIFLPLAQKDKGVLYSILAWAGFQLGGKWEVEATNYVAKAMHHFHNNKINSKTMQLASEGLQGDRNSIINKLAILMILVGAHICKGDVKNWSVYLQWGWKLLSTNGGILRFNQSKEENWLISNFAYHDVLASSTSERGTYFTSREYNKIFEDHDVFFLHGQLNPLLGISKKLFTIIGEISTLLYEGRKLLHEYYSRGVDNHFEQSRGFLNEYFHDIDGDSKPNGEVVVDDEEDEEYSDVSDHTKANQLLSIMITKAKDLERQIDESKPDKRDICNLTDSDLELQLTLFEAFQLSAKLFLRESILRCNPSHLESQMINNDLIKCLDILIGTPVQASLVFPFFISGIHCVSKHDQEVMLQRVNSFIDQYGMFNANRAREVMQKIWKENSNGDKVTNWHSMLNDLGWDLNFA</sequence>
<feature type="region of interest" description="Disordered" evidence="3">
    <location>
        <begin position="1"/>
        <end position="103"/>
    </location>
</feature>
<evidence type="ECO:0000313" key="5">
    <source>
        <dbReference type="EMBL" id="KAF6058496.1"/>
    </source>
</evidence>
<feature type="compositionally biased region" description="Low complexity" evidence="3">
    <location>
        <begin position="89"/>
        <end position="100"/>
    </location>
</feature>
<feature type="compositionally biased region" description="Polar residues" evidence="3">
    <location>
        <begin position="202"/>
        <end position="226"/>
    </location>
</feature>
<dbReference type="InterPro" id="IPR036864">
    <property type="entry name" value="Zn2-C6_fun-type_DNA-bd_sf"/>
</dbReference>
<evidence type="ECO:0000256" key="2">
    <source>
        <dbReference type="ARBA" id="ARBA00023242"/>
    </source>
</evidence>
<protein>
    <submittedName>
        <fullName evidence="5">Fungal specific transcription factor domain family protein</fullName>
    </submittedName>
</protein>
<dbReference type="SUPFAM" id="SSF57701">
    <property type="entry name" value="Zn2/Cys6 DNA-binding domain"/>
    <property type="match status" value="1"/>
</dbReference>
<evidence type="ECO:0000256" key="1">
    <source>
        <dbReference type="ARBA" id="ARBA00004123"/>
    </source>
</evidence>
<reference evidence="5" key="1">
    <citation type="submission" date="2020-03" db="EMBL/GenBank/DDBJ databases">
        <title>FDA dAtabase for Regulatory Grade micrObial Sequences (FDA-ARGOS): Supporting development and validation of Infectious Disease Dx tests.</title>
        <authorList>
            <person name="Campos J."/>
            <person name="Goldberg B."/>
            <person name="Tallon L."/>
            <person name="Sadzewicz L."/>
            <person name="Vavikolanu K."/>
            <person name="Mehta A."/>
            <person name="Aluvathingal J."/>
            <person name="Nadendla S."/>
            <person name="Nandy P."/>
            <person name="Geyer C."/>
            <person name="Yan Y."/>
            <person name="Sichtig H."/>
        </authorList>
    </citation>
    <scope>NUCLEOTIDE SEQUENCE [LARGE SCALE GENOMIC DNA]</scope>
    <source>
        <strain evidence="5">FDAARGOS_652</strain>
    </source>
</reference>
<accession>A0A8X7NPI3</accession>
<dbReference type="GO" id="GO:0005634">
    <property type="term" value="C:nucleus"/>
    <property type="evidence" value="ECO:0007669"/>
    <property type="project" value="UniProtKB-SubCell"/>
</dbReference>
<dbReference type="AlphaFoldDB" id="A0A8X7NPI3"/>
<evidence type="ECO:0000256" key="3">
    <source>
        <dbReference type="SAM" id="MobiDB-lite"/>
    </source>
</evidence>
<comment type="caution">
    <text evidence="5">The sequence shown here is derived from an EMBL/GenBank/DDBJ whole genome shotgun (WGS) entry which is preliminary data.</text>
</comment>
<feature type="compositionally biased region" description="Polar residues" evidence="3">
    <location>
        <begin position="59"/>
        <end position="71"/>
    </location>
</feature>
<dbReference type="PANTHER" id="PTHR37534:SF7">
    <property type="entry name" value="TRANSCRIPTIONAL ACTIVATOR PROTEIN UGA3"/>
    <property type="match status" value="1"/>
</dbReference>
<feature type="compositionally biased region" description="Basic residues" evidence="3">
    <location>
        <begin position="177"/>
        <end position="186"/>
    </location>
</feature>